<organism evidence="12">
    <name type="scientific">Chondria sp.</name>
    <name type="common">in: red algae</name>
    <dbReference type="NCBI Taxonomy" id="1982705"/>
    <lineage>
        <taxon>Eukaryota</taxon>
        <taxon>Rhodophyta</taxon>
        <taxon>Florideophyceae</taxon>
        <taxon>Rhodymeniophycidae</taxon>
        <taxon>Ceramiales</taxon>
        <taxon>Rhodomelaceae</taxon>
        <taxon>Chondrieae</taxon>
        <taxon>Chondria</taxon>
    </lineage>
</organism>
<proteinExistence type="inferred from homology"/>
<evidence type="ECO:0000256" key="9">
    <source>
        <dbReference type="ARBA" id="ARBA00049285"/>
    </source>
</evidence>
<dbReference type="EC" id="6.3.5.5" evidence="10"/>
<geneLocation type="chloroplast" evidence="12"/>
<dbReference type="InterPro" id="IPR029062">
    <property type="entry name" value="Class_I_gatase-like"/>
</dbReference>
<feature type="binding site" evidence="10">
    <location>
        <position position="319"/>
    </location>
    <ligand>
        <name>L-glutamine</name>
        <dbReference type="ChEBI" id="CHEBI:58359"/>
    </ligand>
</feature>
<comment type="function">
    <text evidence="10">Small subunit of the glutamine-dependent carbamoyl phosphate synthetase (CPSase). CPSase catalyzes the formation of carbamoyl phosphate from the ammonia moiety of glutamine, carbonate, and phosphate donated by ATP, constituting the first step of 2 biosynthetic pathways, one leading to arginine and/or urea and the other to pyrimidine nucleotides. The small subunit (glutamine amidotransferase) binds and cleaves glutamine to supply the large subunit with the substrate ammonia.</text>
</comment>
<evidence type="ECO:0000256" key="3">
    <source>
        <dbReference type="ARBA" id="ARBA00022598"/>
    </source>
</evidence>
<dbReference type="GO" id="GO:0044205">
    <property type="term" value="P:'de novo' UMP biosynthetic process"/>
    <property type="evidence" value="ECO:0007669"/>
    <property type="project" value="UniProtKB-UniRule"/>
</dbReference>
<dbReference type="PRINTS" id="PR00099">
    <property type="entry name" value="CPSGATASE"/>
</dbReference>
<evidence type="ECO:0000256" key="8">
    <source>
        <dbReference type="ARBA" id="ARBA00048816"/>
    </source>
</evidence>
<dbReference type="NCBIfam" id="TIGR01368">
    <property type="entry name" value="CPSaseIIsmall"/>
    <property type="match status" value="1"/>
</dbReference>
<feature type="active site" evidence="10">
    <location>
        <position position="366"/>
    </location>
</feature>
<keyword evidence="12" id="KW-0934">Plastid</keyword>
<dbReference type="CDD" id="cd01744">
    <property type="entry name" value="GATase1_CPSase"/>
    <property type="match status" value="1"/>
</dbReference>
<keyword evidence="4 10" id="KW-0547">Nucleotide-binding</keyword>
<dbReference type="GO" id="GO:0005524">
    <property type="term" value="F:ATP binding"/>
    <property type="evidence" value="ECO:0007669"/>
    <property type="project" value="UniProtKB-UniRule"/>
</dbReference>
<keyword evidence="6 10" id="KW-0315">Glutamine amidotransferase</keyword>
<feature type="binding site" evidence="10">
    <location>
        <position position="320"/>
    </location>
    <ligand>
        <name>L-glutamine</name>
        <dbReference type="ChEBI" id="CHEBI:58359"/>
    </ligand>
</feature>
<dbReference type="PRINTS" id="PR00097">
    <property type="entry name" value="ANTSNTHASEII"/>
</dbReference>
<dbReference type="HAMAP" id="MF_01209">
    <property type="entry name" value="CPSase_S_chain"/>
    <property type="match status" value="1"/>
</dbReference>
<dbReference type="UniPathway" id="UPA00068">
    <property type="reaction ID" value="UER00171"/>
</dbReference>
<keyword evidence="3 10" id="KW-0436">Ligase</keyword>
<dbReference type="NCBIfam" id="NF009475">
    <property type="entry name" value="PRK12838.1"/>
    <property type="match status" value="1"/>
</dbReference>
<comment type="catalytic activity">
    <reaction evidence="8 10">
        <text>hydrogencarbonate + L-glutamine + 2 ATP + H2O = carbamoyl phosphate + L-glutamate + 2 ADP + phosphate + 2 H(+)</text>
        <dbReference type="Rhea" id="RHEA:18633"/>
        <dbReference type="ChEBI" id="CHEBI:15377"/>
        <dbReference type="ChEBI" id="CHEBI:15378"/>
        <dbReference type="ChEBI" id="CHEBI:17544"/>
        <dbReference type="ChEBI" id="CHEBI:29985"/>
        <dbReference type="ChEBI" id="CHEBI:30616"/>
        <dbReference type="ChEBI" id="CHEBI:43474"/>
        <dbReference type="ChEBI" id="CHEBI:58228"/>
        <dbReference type="ChEBI" id="CHEBI:58359"/>
        <dbReference type="ChEBI" id="CHEBI:456216"/>
        <dbReference type="EC" id="6.3.5.5"/>
    </reaction>
</comment>
<dbReference type="EMBL" id="MF101429">
    <property type="protein sequence ID" value="ARW63640.1"/>
    <property type="molecule type" value="Genomic_DNA"/>
</dbReference>
<dbReference type="InterPro" id="IPR006274">
    <property type="entry name" value="CarbamoylP_synth_ssu"/>
</dbReference>
<dbReference type="GO" id="GO:0009507">
    <property type="term" value="C:chloroplast"/>
    <property type="evidence" value="ECO:0007669"/>
    <property type="project" value="UniProtKB-SubCell"/>
</dbReference>
<feature type="domain" description="Carbamoyl-phosphate synthase small subunit N-terminal" evidence="11">
    <location>
        <begin position="6"/>
        <end position="136"/>
    </location>
</feature>
<comment type="pathway">
    <text evidence="1 10">Amino-acid biosynthesis; L-arginine biosynthesis; carbamoyl phosphate from bicarbonate: step 1/1.</text>
</comment>
<dbReference type="SUPFAM" id="SSF52317">
    <property type="entry name" value="Class I glutamine amidotransferase-like"/>
    <property type="match status" value="1"/>
</dbReference>
<evidence type="ECO:0000256" key="7">
    <source>
        <dbReference type="ARBA" id="ARBA00044031"/>
    </source>
</evidence>
<comment type="pathway">
    <text evidence="10">Pyrimidine metabolism; UMP biosynthesis via de novo pathway; (S)-dihydroorotate from bicarbonate: step 1/3.</text>
</comment>
<dbReference type="Gene3D" id="3.50.30.20">
    <property type="entry name" value="Carbamoyl-phosphate synthase small subunit, N-terminal domain"/>
    <property type="match status" value="1"/>
</dbReference>
<dbReference type="PANTHER" id="PTHR43418">
    <property type="entry name" value="MULTIFUNCTIONAL TRYPTOPHAN BIOSYNTHESIS PROTEIN-RELATED"/>
    <property type="match status" value="1"/>
</dbReference>
<evidence type="ECO:0000313" key="12">
    <source>
        <dbReference type="EMBL" id="ARW63640.1"/>
    </source>
</evidence>
<evidence type="ECO:0000259" key="11">
    <source>
        <dbReference type="SMART" id="SM01097"/>
    </source>
</evidence>
<feature type="binding site" evidence="10">
    <location>
        <position position="281"/>
    </location>
    <ligand>
        <name>L-glutamine</name>
        <dbReference type="ChEBI" id="CHEBI:58359"/>
    </ligand>
</feature>
<dbReference type="GO" id="GO:0006541">
    <property type="term" value="P:glutamine metabolic process"/>
    <property type="evidence" value="ECO:0007669"/>
    <property type="project" value="InterPro"/>
</dbReference>
<gene>
    <name evidence="10 12" type="primary">carA</name>
</gene>
<comment type="catalytic activity">
    <reaction evidence="9 10">
        <text>L-glutamine + H2O = L-glutamate + NH4(+)</text>
        <dbReference type="Rhea" id="RHEA:15889"/>
        <dbReference type="ChEBI" id="CHEBI:15377"/>
        <dbReference type="ChEBI" id="CHEBI:28938"/>
        <dbReference type="ChEBI" id="CHEBI:29985"/>
        <dbReference type="ChEBI" id="CHEBI:58359"/>
    </reaction>
</comment>
<dbReference type="InterPro" id="IPR017926">
    <property type="entry name" value="GATASE"/>
</dbReference>
<dbReference type="GO" id="GO:0004088">
    <property type="term" value="F:carbamoyl-phosphate synthase (glutamine-hydrolyzing) activity"/>
    <property type="evidence" value="ECO:0007669"/>
    <property type="project" value="UniProtKB-UniRule"/>
</dbReference>
<feature type="region of interest" description="CPSase" evidence="10">
    <location>
        <begin position="1"/>
        <end position="199"/>
    </location>
</feature>
<comment type="subcellular location">
    <subcellularLocation>
        <location evidence="10">Plastid</location>
        <location evidence="10">Chloroplast</location>
    </subcellularLocation>
</comment>
<feature type="binding site" evidence="10">
    <location>
        <position position="248"/>
    </location>
    <ligand>
        <name>L-glutamine</name>
        <dbReference type="ChEBI" id="CHEBI:58359"/>
    </ligand>
</feature>
<keyword evidence="10" id="KW-0055">Arginine biosynthesis</keyword>
<sequence>MSNNLYPVVLYLEDGMFYKGWSFFKLSTYFGEIVFNTGMTGYQEILTDPSYSGQMVVFTYPELGNTGLNSQDNESSIVHVKALIVKNVSNLVNNWRSVISLKDFLIQKRLPHILGIDTRALTRHVRSCGVMNAVIFHPSVHISESNFLFNSIDKINLISKVTTKGHYFINNKIMNFMDKSKSVFNFKSNISSLSSYVHLKILVVDFGVKLNILKQLLHLGCLIVVVPANCTYEKILQYKPDAILLSNGPGNPASASFSINIVKKLIYFANIPIFGICMGHQILNLALGADTFKLKFGHRGLNHPSGCLSYSEVTSQNHGFAVYTKSLLANELFRLIECKFFNLNDLTIATTLHKSNPIFSVQYHPEASPGPRDSSYLFNTFIELVNLIKLKVE</sequence>
<feature type="binding site" evidence="10">
    <location>
        <position position="278"/>
    </location>
    <ligand>
        <name>L-glutamine</name>
        <dbReference type="ChEBI" id="CHEBI:58359"/>
    </ligand>
</feature>
<dbReference type="InterPro" id="IPR050472">
    <property type="entry name" value="Anth_synth/Amidotransfase"/>
</dbReference>
<dbReference type="AlphaFoldDB" id="A0A1Z1MCD0"/>
<dbReference type="SMART" id="SM01097">
    <property type="entry name" value="CPSase_sm_chain"/>
    <property type="match status" value="1"/>
</dbReference>
<keyword evidence="10" id="KW-0028">Amino-acid biosynthesis</keyword>
<reference evidence="12" key="1">
    <citation type="journal article" date="2017" name="J. Phycol.">
        <title>Analysis of chloroplast genomes and a supermatrix inform reclassification of the Rhodomelaceae (Rhodophyta).</title>
        <authorList>
            <person name="Diaz-Tapia P."/>
            <person name="Maggs C.A."/>
            <person name="West J.A."/>
            <person name="Verbruggen H."/>
        </authorList>
    </citation>
    <scope>NUCLEOTIDE SEQUENCE</scope>
    <source>
        <strain evidence="12">PD620</strain>
    </source>
</reference>
<dbReference type="InterPro" id="IPR002474">
    <property type="entry name" value="CarbamoylP_synth_ssu_N"/>
</dbReference>
<dbReference type="GO" id="GO:0006526">
    <property type="term" value="P:L-arginine biosynthetic process"/>
    <property type="evidence" value="ECO:0007669"/>
    <property type="project" value="UniProtKB-UniRule"/>
</dbReference>
<dbReference type="InterPro" id="IPR036480">
    <property type="entry name" value="CarbP_synth_ssu_N_sf"/>
</dbReference>
<feature type="active site" evidence="10">
    <location>
        <position position="364"/>
    </location>
</feature>
<dbReference type="Pfam" id="PF00117">
    <property type="entry name" value="GATase"/>
    <property type="match status" value="1"/>
</dbReference>
<name>A0A1Z1MCD0_9FLOR</name>
<evidence type="ECO:0000256" key="1">
    <source>
        <dbReference type="ARBA" id="ARBA00005077"/>
    </source>
</evidence>
<keyword evidence="10" id="KW-0665">Pyrimidine biosynthesis</keyword>
<feature type="binding site" evidence="10">
    <location>
        <position position="317"/>
    </location>
    <ligand>
        <name>L-glutamine</name>
        <dbReference type="ChEBI" id="CHEBI:58359"/>
    </ligand>
</feature>
<keyword evidence="5 10" id="KW-0067">ATP-binding</keyword>
<comment type="similarity">
    <text evidence="2 10">Belongs to the CarA family.</text>
</comment>
<evidence type="ECO:0000256" key="6">
    <source>
        <dbReference type="ARBA" id="ARBA00022962"/>
    </source>
</evidence>
<accession>A0A1Z1MCD0</accession>
<feature type="binding site" evidence="10">
    <location>
        <position position="50"/>
    </location>
    <ligand>
        <name>L-glutamine</name>
        <dbReference type="ChEBI" id="CHEBI:58359"/>
    </ligand>
</feature>
<evidence type="ECO:0000256" key="4">
    <source>
        <dbReference type="ARBA" id="ARBA00022741"/>
    </source>
</evidence>
<dbReference type="GO" id="GO:0004359">
    <property type="term" value="F:glutaminase activity"/>
    <property type="evidence" value="ECO:0007669"/>
    <property type="project" value="RHEA"/>
</dbReference>
<dbReference type="UniPathway" id="UPA00070">
    <property type="reaction ID" value="UER00115"/>
</dbReference>
<evidence type="ECO:0000256" key="2">
    <source>
        <dbReference type="ARBA" id="ARBA00007800"/>
    </source>
</evidence>
<feature type="binding site" evidence="10">
    <location>
        <position position="250"/>
    </location>
    <ligand>
        <name>L-glutamine</name>
        <dbReference type="ChEBI" id="CHEBI:58359"/>
    </ligand>
</feature>
<dbReference type="InterPro" id="IPR035686">
    <property type="entry name" value="CPSase_GATase1"/>
</dbReference>
<evidence type="ECO:0000256" key="5">
    <source>
        <dbReference type="ARBA" id="ARBA00022840"/>
    </source>
</evidence>
<dbReference type="SUPFAM" id="SSF52021">
    <property type="entry name" value="Carbamoyl phosphate synthetase, small subunit N-terminal domain"/>
    <property type="match status" value="1"/>
</dbReference>
<comment type="subunit">
    <text evidence="7">Heterodimer composed of 2 chains; the small (or glutamine) chain promotes the hydrolysis of glutamine to ammonia, which is used by the large (or ammonia) chain to synthesize carbamoyl phosphate.</text>
</comment>
<dbReference type="PROSITE" id="PS51273">
    <property type="entry name" value="GATASE_TYPE_1"/>
    <property type="match status" value="1"/>
</dbReference>
<dbReference type="Gene3D" id="3.40.50.880">
    <property type="match status" value="1"/>
</dbReference>
<keyword evidence="12" id="KW-0150">Chloroplast</keyword>
<comment type="subunit">
    <text evidence="10">Composed of two chains; the small (or glutamine) chain promotes the hydrolysis of glutamine to ammonia, which is used by the large (or ammonia) chain to synthesize carbamoyl phosphate. Tetramer of heterodimers (alpha,beta)4.</text>
</comment>
<dbReference type="GO" id="GO:0006207">
    <property type="term" value="P:'de novo' pyrimidine nucleobase biosynthetic process"/>
    <property type="evidence" value="ECO:0007669"/>
    <property type="project" value="InterPro"/>
</dbReference>
<evidence type="ECO:0000256" key="10">
    <source>
        <dbReference type="HAMAP-Rule" id="MF_01209"/>
    </source>
</evidence>
<protein>
    <recommendedName>
        <fullName evidence="10">Carbamoyl phosphate synthase small chain</fullName>
        <ecNumber evidence="10">6.3.5.5</ecNumber>
    </recommendedName>
    <alternativeName>
        <fullName evidence="10">Carbamoyl phosphate synthetase glutamine chain</fullName>
    </alternativeName>
</protein>
<dbReference type="PANTHER" id="PTHR43418:SF7">
    <property type="entry name" value="CARBAMOYL-PHOSPHATE SYNTHASE SMALL CHAIN"/>
    <property type="match status" value="1"/>
</dbReference>
<dbReference type="PRINTS" id="PR00096">
    <property type="entry name" value="GATASE"/>
</dbReference>
<feature type="active site" description="Nucleophile" evidence="10">
    <location>
        <position position="277"/>
    </location>
</feature>
<dbReference type="Pfam" id="PF00988">
    <property type="entry name" value="CPSase_sm_chain"/>
    <property type="match status" value="1"/>
</dbReference>